<keyword evidence="6 8" id="KW-0472">Membrane</keyword>
<evidence type="ECO:0000256" key="5">
    <source>
        <dbReference type="ARBA" id="ARBA00022989"/>
    </source>
</evidence>
<proteinExistence type="inferred from homology"/>
<feature type="transmembrane region" description="Helical" evidence="8">
    <location>
        <begin position="25"/>
        <end position="48"/>
    </location>
</feature>
<accession>A0AAD9L1E4</accession>
<name>A0AAD9L1E4_RIDPI</name>
<dbReference type="InterPro" id="IPR007007">
    <property type="entry name" value="Ninjurin"/>
</dbReference>
<evidence type="ECO:0000256" key="6">
    <source>
        <dbReference type="ARBA" id="ARBA00023136"/>
    </source>
</evidence>
<keyword evidence="10" id="KW-1185">Reference proteome</keyword>
<dbReference type="Proteomes" id="UP001209878">
    <property type="component" value="Unassembled WGS sequence"/>
</dbReference>
<feature type="compositionally biased region" description="Polar residues" evidence="7">
    <location>
        <begin position="173"/>
        <end position="195"/>
    </location>
</feature>
<feature type="region of interest" description="Disordered" evidence="7">
    <location>
        <begin position="166"/>
        <end position="207"/>
    </location>
</feature>
<evidence type="ECO:0000313" key="10">
    <source>
        <dbReference type="Proteomes" id="UP001209878"/>
    </source>
</evidence>
<evidence type="ECO:0000256" key="2">
    <source>
        <dbReference type="ARBA" id="ARBA00008141"/>
    </source>
</evidence>
<feature type="transmembrane region" description="Helical" evidence="8">
    <location>
        <begin position="266"/>
        <end position="286"/>
    </location>
</feature>
<keyword evidence="5 8" id="KW-1133">Transmembrane helix</keyword>
<evidence type="ECO:0000256" key="4">
    <source>
        <dbReference type="ARBA" id="ARBA00022889"/>
    </source>
</evidence>
<evidence type="ECO:0000313" key="9">
    <source>
        <dbReference type="EMBL" id="KAK2181452.1"/>
    </source>
</evidence>
<keyword evidence="3 8" id="KW-0812">Transmembrane</keyword>
<dbReference type="EMBL" id="JAODUO010000397">
    <property type="protein sequence ID" value="KAK2181452.1"/>
    <property type="molecule type" value="Genomic_DNA"/>
</dbReference>
<evidence type="ECO:0000256" key="8">
    <source>
        <dbReference type="SAM" id="Phobius"/>
    </source>
</evidence>
<gene>
    <name evidence="9" type="ORF">NP493_397g01010</name>
</gene>
<dbReference type="GO" id="GO:0007155">
    <property type="term" value="P:cell adhesion"/>
    <property type="evidence" value="ECO:0007669"/>
    <property type="project" value="UniProtKB-KW"/>
</dbReference>
<sequence>MSVVHVALLKSLIDGGPDANRYYKIVIVLIGIALAIQVVIGILAIFVTHTRNYYKKYRTDMCSETGATLCGCFPCCDKTARATGVDSHGLGVSTVELVVDETLGGRTTQNSSEAADDNKWVLPEASKDGLESVTRDVHLSMTVRLLRAELAAIEAEAELKKLNRQLENESKQPESSATENGTNGGTSSPEAGQNEETQKKKDPKETAKRIHEMKARTLNVESLVVRGCLYAQRLDVLWHNEYALAGYDDNSLEQHVLKKVSFWQNVINYLLYIVFVCNIFVTGLGVTGHHGETSGGPGGN</sequence>
<keyword evidence="4" id="KW-0130">Cell adhesion</keyword>
<evidence type="ECO:0000256" key="1">
    <source>
        <dbReference type="ARBA" id="ARBA00004141"/>
    </source>
</evidence>
<evidence type="ECO:0000256" key="3">
    <source>
        <dbReference type="ARBA" id="ARBA00022692"/>
    </source>
</evidence>
<comment type="caution">
    <text evidence="9">The sequence shown here is derived from an EMBL/GenBank/DDBJ whole genome shotgun (WGS) entry which is preliminary data.</text>
</comment>
<protein>
    <submittedName>
        <fullName evidence="9">Uncharacterized protein</fullName>
    </submittedName>
</protein>
<feature type="compositionally biased region" description="Basic and acidic residues" evidence="7">
    <location>
        <begin position="196"/>
        <end position="207"/>
    </location>
</feature>
<dbReference type="GO" id="GO:0016020">
    <property type="term" value="C:membrane"/>
    <property type="evidence" value="ECO:0007669"/>
    <property type="project" value="UniProtKB-SubCell"/>
</dbReference>
<evidence type="ECO:0000256" key="7">
    <source>
        <dbReference type="SAM" id="MobiDB-lite"/>
    </source>
</evidence>
<organism evidence="9 10">
    <name type="scientific">Ridgeia piscesae</name>
    <name type="common">Tubeworm</name>
    <dbReference type="NCBI Taxonomy" id="27915"/>
    <lineage>
        <taxon>Eukaryota</taxon>
        <taxon>Metazoa</taxon>
        <taxon>Spiralia</taxon>
        <taxon>Lophotrochozoa</taxon>
        <taxon>Annelida</taxon>
        <taxon>Polychaeta</taxon>
        <taxon>Sedentaria</taxon>
        <taxon>Canalipalpata</taxon>
        <taxon>Sabellida</taxon>
        <taxon>Siboglinidae</taxon>
        <taxon>Ridgeia</taxon>
    </lineage>
</organism>
<dbReference type="GO" id="GO:0042246">
    <property type="term" value="P:tissue regeneration"/>
    <property type="evidence" value="ECO:0007669"/>
    <property type="project" value="InterPro"/>
</dbReference>
<dbReference type="AlphaFoldDB" id="A0AAD9L1E4"/>
<reference evidence="9" key="1">
    <citation type="journal article" date="2023" name="Mol. Biol. Evol.">
        <title>Third-Generation Sequencing Reveals the Adaptive Role of the Epigenome in Three Deep-Sea Polychaetes.</title>
        <authorList>
            <person name="Perez M."/>
            <person name="Aroh O."/>
            <person name="Sun Y."/>
            <person name="Lan Y."/>
            <person name="Juniper S.K."/>
            <person name="Young C.R."/>
            <person name="Angers B."/>
            <person name="Qian P.Y."/>
        </authorList>
    </citation>
    <scope>NUCLEOTIDE SEQUENCE</scope>
    <source>
        <strain evidence="9">R07B-5</strain>
    </source>
</reference>
<comment type="subcellular location">
    <subcellularLocation>
        <location evidence="1">Membrane</location>
        <topology evidence="1">Multi-pass membrane protein</topology>
    </subcellularLocation>
</comment>
<comment type="similarity">
    <text evidence="2">Belongs to the ninjurin family.</text>
</comment>
<dbReference type="Pfam" id="PF04923">
    <property type="entry name" value="Ninjurin"/>
    <property type="match status" value="1"/>
</dbReference>